<feature type="domain" description="Myb/SANT-like DNA-binding" evidence="2">
    <location>
        <begin position="317"/>
        <end position="402"/>
    </location>
</feature>
<dbReference type="OrthoDB" id="5989331at2759"/>
<dbReference type="Pfam" id="PF13837">
    <property type="entry name" value="Myb_DNA-bind_4"/>
    <property type="match status" value="2"/>
</dbReference>
<name>A0A2B4RY34_STYPI</name>
<feature type="compositionally biased region" description="Low complexity" evidence="1">
    <location>
        <begin position="213"/>
        <end position="229"/>
    </location>
</feature>
<dbReference type="InterPro" id="IPR044822">
    <property type="entry name" value="Myb_DNA-bind_4"/>
</dbReference>
<sequence length="530" mass="60495">MDRRGEMSDRDSDPAPFVRKSYIPETQQYLNYYGSQCYYEEPQALPQYYYFPQSQPQSTQVEGAGASMRNINSRNEVPVASDSTAQSNEGAKTRGKRKSTKYETFPHAEERYLVNLWKENHDQLESKNARKVWSKIVDDLNARFKSDRTVDKCMRKIKYLIDKYKEKKDWNRNQSGGNLRKSPFYDEIDEVLGCRDFVTFSNVKESAVVSPNASTSSASTSASTSASSSPKGDVVYSDVANHEKSPDDVRKERRQRKKRRNTAAEHEDGAIASTLEGVKEQGDKLTNVLEEMQKSQVEQMKMMSQFMGSLLSTMRLTHAEERYLVNLWKENHDQLESKNARKVWSKIVDDLNARFKSDRTVDKCMRKIKYLIDKYKEKKDWNRNQSGGNLRKSPFYDEIDEVLGCRDFVTFSNVKESAVVSPNASTSSASTSASTSASSSPKGDVVYSDVANHEKSPDDVRKERRQRKKRRNTAAEHEDGAIASTLEGVKEQGDKLTNVLEEMQKSQVEQMKMMSQFMGAMVEAMKNAKT</sequence>
<dbReference type="EMBL" id="LSMT01000236">
    <property type="protein sequence ID" value="PFX22531.1"/>
    <property type="molecule type" value="Genomic_DNA"/>
</dbReference>
<feature type="compositionally biased region" description="Basic residues" evidence="1">
    <location>
        <begin position="252"/>
        <end position="261"/>
    </location>
</feature>
<gene>
    <name evidence="3" type="ORF">AWC38_SpisGene12931</name>
</gene>
<evidence type="ECO:0000256" key="1">
    <source>
        <dbReference type="SAM" id="MobiDB-lite"/>
    </source>
</evidence>
<evidence type="ECO:0000313" key="3">
    <source>
        <dbReference type="EMBL" id="PFX22531.1"/>
    </source>
</evidence>
<feature type="compositionally biased region" description="Basic residues" evidence="1">
    <location>
        <begin position="463"/>
        <end position="472"/>
    </location>
</feature>
<keyword evidence="4" id="KW-1185">Reference proteome</keyword>
<dbReference type="AlphaFoldDB" id="A0A2B4RY34"/>
<dbReference type="PANTHER" id="PTHR47595">
    <property type="entry name" value="HEAT SHOCK 70 KDA PROTEIN 14"/>
    <property type="match status" value="1"/>
</dbReference>
<reference evidence="4" key="1">
    <citation type="journal article" date="2017" name="bioRxiv">
        <title>Comparative analysis of the genomes of Stylophora pistillata and Acropora digitifera provides evidence for extensive differences between species of corals.</title>
        <authorList>
            <person name="Voolstra C.R."/>
            <person name="Li Y."/>
            <person name="Liew Y.J."/>
            <person name="Baumgarten S."/>
            <person name="Zoccola D."/>
            <person name="Flot J.-F."/>
            <person name="Tambutte S."/>
            <person name="Allemand D."/>
            <person name="Aranda M."/>
        </authorList>
    </citation>
    <scope>NUCLEOTIDE SEQUENCE [LARGE SCALE GENOMIC DNA]</scope>
</reference>
<organism evidence="3 4">
    <name type="scientific">Stylophora pistillata</name>
    <name type="common">Smooth cauliflower coral</name>
    <dbReference type="NCBI Taxonomy" id="50429"/>
    <lineage>
        <taxon>Eukaryota</taxon>
        <taxon>Metazoa</taxon>
        <taxon>Cnidaria</taxon>
        <taxon>Anthozoa</taxon>
        <taxon>Hexacorallia</taxon>
        <taxon>Scleractinia</taxon>
        <taxon>Astrocoeniina</taxon>
        <taxon>Pocilloporidae</taxon>
        <taxon>Stylophora</taxon>
    </lineage>
</organism>
<accession>A0A2B4RY34</accession>
<dbReference type="Proteomes" id="UP000225706">
    <property type="component" value="Unassembled WGS sequence"/>
</dbReference>
<feature type="compositionally biased region" description="Polar residues" evidence="1">
    <location>
        <begin position="74"/>
        <end position="90"/>
    </location>
</feature>
<dbReference type="PANTHER" id="PTHR47595:SF1">
    <property type="entry name" value="MYB_SANT-LIKE DNA-BINDING DOMAIN-CONTAINING PROTEIN"/>
    <property type="match status" value="1"/>
</dbReference>
<feature type="domain" description="Myb/SANT-like DNA-binding" evidence="2">
    <location>
        <begin position="105"/>
        <end position="191"/>
    </location>
</feature>
<proteinExistence type="predicted"/>
<feature type="region of interest" description="Disordered" evidence="1">
    <location>
        <begin position="74"/>
        <end position="102"/>
    </location>
</feature>
<protein>
    <recommendedName>
        <fullName evidence="2">Myb/SANT-like DNA-binding domain-containing protein</fullName>
    </recommendedName>
</protein>
<evidence type="ECO:0000259" key="2">
    <source>
        <dbReference type="Pfam" id="PF13837"/>
    </source>
</evidence>
<evidence type="ECO:0000313" key="4">
    <source>
        <dbReference type="Proteomes" id="UP000225706"/>
    </source>
</evidence>
<feature type="region of interest" description="Disordered" evidence="1">
    <location>
        <begin position="1"/>
        <end position="20"/>
    </location>
</feature>
<feature type="region of interest" description="Disordered" evidence="1">
    <location>
        <begin position="419"/>
        <end position="482"/>
    </location>
</feature>
<feature type="region of interest" description="Disordered" evidence="1">
    <location>
        <begin position="208"/>
        <end position="277"/>
    </location>
</feature>
<feature type="compositionally biased region" description="Low complexity" evidence="1">
    <location>
        <begin position="424"/>
        <end position="440"/>
    </location>
</feature>
<feature type="compositionally biased region" description="Basic and acidic residues" evidence="1">
    <location>
        <begin position="1"/>
        <end position="13"/>
    </location>
</feature>
<feature type="compositionally biased region" description="Basic and acidic residues" evidence="1">
    <location>
        <begin position="240"/>
        <end position="251"/>
    </location>
</feature>
<comment type="caution">
    <text evidence="3">The sequence shown here is derived from an EMBL/GenBank/DDBJ whole genome shotgun (WGS) entry which is preliminary data.</text>
</comment>
<feature type="compositionally biased region" description="Basic and acidic residues" evidence="1">
    <location>
        <begin position="451"/>
        <end position="462"/>
    </location>
</feature>